<gene>
    <name evidence="1" type="ORF">MGR_1511</name>
</gene>
<protein>
    <submittedName>
        <fullName evidence="1">Uncharacterized protein</fullName>
    </submittedName>
</protein>
<accession>A4TYZ7</accession>
<dbReference type="EMBL" id="CU459003">
    <property type="protein sequence ID" value="CAM75854.1"/>
    <property type="molecule type" value="Genomic_DNA"/>
</dbReference>
<reference evidence="1" key="1">
    <citation type="journal article" date="2007" name="J. Bacteriol.">
        <title>Comparative genome analysis of four magnetotactic bacteria reveals a complex set of group-specific genes implicated in magnetosome biomineralization and function.</title>
        <authorList>
            <person name="Richter M."/>
            <person name="Kube M."/>
            <person name="Bazylinski D.A."/>
            <person name="Lombardot T."/>
            <person name="Gloeckner F.O."/>
            <person name="Reinhardt R."/>
            <person name="Schueler D."/>
        </authorList>
    </citation>
    <scope>NUCLEOTIDE SEQUENCE</scope>
    <source>
        <strain evidence="1">MSR-1</strain>
    </source>
</reference>
<dbReference type="RefSeq" id="WP_106001510.1">
    <property type="nucleotide sequence ID" value="NZ_CP027527.1"/>
</dbReference>
<name>A4TYZ7_9PROT</name>
<dbReference type="AlphaFoldDB" id="A4TYZ7"/>
<sequence>MGQQNPTTSITAPLTPGAAQAITYHNQEADSAHRQAMQALDTYNRAMRQLQTALAQGDGDAAELAEAWADTAWKNVQALLQQGYQHRNSAAIAAGMAAEIENDRRKA</sequence>
<evidence type="ECO:0000313" key="1">
    <source>
        <dbReference type="EMBL" id="CAM75854.1"/>
    </source>
</evidence>
<proteinExistence type="predicted"/>
<organism evidence="1">
    <name type="scientific">Magnetospirillum gryphiswaldense</name>
    <dbReference type="NCBI Taxonomy" id="55518"/>
    <lineage>
        <taxon>Bacteria</taxon>
        <taxon>Pseudomonadati</taxon>
        <taxon>Pseudomonadota</taxon>
        <taxon>Alphaproteobacteria</taxon>
        <taxon>Rhodospirillales</taxon>
        <taxon>Rhodospirillaceae</taxon>
        <taxon>Magnetospirillum</taxon>
    </lineage>
</organism>